<sequence length="235" mass="26521">MSAPSQPLCIGMINFCIQINHDTTLNPDNSHLASWIILWHNQHNIFVYLPNHQRAIGSLPGTLSKTLIPFLWAPQTFMHCGPGGAWIENCQSNPTQTLFVEGVFMTYPNDPCSSQKPNLALMFFAWYPNILFIIESFRKQDFKLETPKEYDCNTHSQCQLFTPTFLASNSMPPSYPDLFSLTSKQKLIQLPSGSDLPMMTPPNCIIQTPLLPQQKTGLAFLWDQEIPNGQSACNL</sequence>
<evidence type="ECO:0000313" key="1">
    <source>
        <dbReference type="EMBL" id="MBW0486211.1"/>
    </source>
</evidence>
<keyword evidence="2" id="KW-1185">Reference proteome</keyword>
<dbReference type="EMBL" id="AVOT02008536">
    <property type="protein sequence ID" value="MBW0486211.1"/>
    <property type="molecule type" value="Genomic_DNA"/>
</dbReference>
<proteinExistence type="predicted"/>
<gene>
    <name evidence="1" type="ORF">O181_025926</name>
</gene>
<name>A0A9Q3CJI9_9BASI</name>
<accession>A0A9Q3CJI9</accession>
<dbReference type="AlphaFoldDB" id="A0A9Q3CJI9"/>
<organism evidence="1 2">
    <name type="scientific">Austropuccinia psidii MF-1</name>
    <dbReference type="NCBI Taxonomy" id="1389203"/>
    <lineage>
        <taxon>Eukaryota</taxon>
        <taxon>Fungi</taxon>
        <taxon>Dikarya</taxon>
        <taxon>Basidiomycota</taxon>
        <taxon>Pucciniomycotina</taxon>
        <taxon>Pucciniomycetes</taxon>
        <taxon>Pucciniales</taxon>
        <taxon>Sphaerophragmiaceae</taxon>
        <taxon>Austropuccinia</taxon>
    </lineage>
</organism>
<dbReference type="OrthoDB" id="2505291at2759"/>
<comment type="caution">
    <text evidence="1">The sequence shown here is derived from an EMBL/GenBank/DDBJ whole genome shotgun (WGS) entry which is preliminary data.</text>
</comment>
<protein>
    <submittedName>
        <fullName evidence="1">Uncharacterized protein</fullName>
    </submittedName>
</protein>
<evidence type="ECO:0000313" key="2">
    <source>
        <dbReference type="Proteomes" id="UP000765509"/>
    </source>
</evidence>
<reference evidence="1" key="1">
    <citation type="submission" date="2021-03" db="EMBL/GenBank/DDBJ databases">
        <title>Draft genome sequence of rust myrtle Austropuccinia psidii MF-1, a brazilian biotype.</title>
        <authorList>
            <person name="Quecine M.C."/>
            <person name="Pachon D.M.R."/>
            <person name="Bonatelli M.L."/>
            <person name="Correr F.H."/>
            <person name="Franceschini L.M."/>
            <person name="Leite T.F."/>
            <person name="Margarido G.R.A."/>
            <person name="Almeida C.A."/>
            <person name="Ferrarezi J.A."/>
            <person name="Labate C.A."/>
        </authorList>
    </citation>
    <scope>NUCLEOTIDE SEQUENCE</scope>
    <source>
        <strain evidence="1">MF-1</strain>
    </source>
</reference>
<dbReference type="Proteomes" id="UP000765509">
    <property type="component" value="Unassembled WGS sequence"/>
</dbReference>